<evidence type="ECO:0000313" key="2">
    <source>
        <dbReference type="Proteomes" id="UP001243717"/>
    </source>
</evidence>
<protein>
    <submittedName>
        <fullName evidence="1">Uncharacterized protein</fullName>
    </submittedName>
</protein>
<dbReference type="RefSeq" id="WP_308985562.1">
    <property type="nucleotide sequence ID" value="NZ_JARXIC010000018.1"/>
</dbReference>
<reference evidence="1 2" key="1">
    <citation type="submission" date="2023-04" db="EMBL/GenBank/DDBJ databases">
        <title>A novel bacteria isolated from coastal sediment.</title>
        <authorList>
            <person name="Liu X.-J."/>
            <person name="Du Z.-J."/>
        </authorList>
    </citation>
    <scope>NUCLEOTIDE SEQUENCE [LARGE SCALE GENOMIC DNA]</scope>
    <source>
        <strain evidence="1 2">SDUM461004</strain>
    </source>
</reference>
<proteinExistence type="predicted"/>
<keyword evidence="2" id="KW-1185">Reference proteome</keyword>
<gene>
    <name evidence="1" type="ORF">QEH59_11745</name>
</gene>
<name>A0ABU1AJW1_9BACT</name>
<dbReference type="Proteomes" id="UP001243717">
    <property type="component" value="Unassembled WGS sequence"/>
</dbReference>
<accession>A0ABU1AJW1</accession>
<evidence type="ECO:0000313" key="1">
    <source>
        <dbReference type="EMBL" id="MDQ8195102.1"/>
    </source>
</evidence>
<comment type="caution">
    <text evidence="1">The sequence shown here is derived from an EMBL/GenBank/DDBJ whole genome shotgun (WGS) entry which is preliminary data.</text>
</comment>
<organism evidence="1 2">
    <name type="scientific">Thalassobacterium sedimentorum</name>
    <dbReference type="NCBI Taxonomy" id="3041258"/>
    <lineage>
        <taxon>Bacteria</taxon>
        <taxon>Pseudomonadati</taxon>
        <taxon>Verrucomicrobiota</taxon>
        <taxon>Opitutia</taxon>
        <taxon>Puniceicoccales</taxon>
        <taxon>Coraliomargaritaceae</taxon>
        <taxon>Thalassobacterium</taxon>
    </lineage>
</organism>
<dbReference type="EMBL" id="JARXIC010000018">
    <property type="protein sequence ID" value="MDQ8195102.1"/>
    <property type="molecule type" value="Genomic_DNA"/>
</dbReference>
<sequence>MKQIILHTFTQSEVETLDFTRFEALYGHWPQLWGMELREKFDSLVFLIDGYDKYPDEIYCIPAIRRFYQELHKRWPWWSFFLSNEAGSMAVAYLCLIDGVESYKREGAPSCAASFDPQPLLQILRHDFSRMNYLWSIAGMSDAANDKRSDEILQLFTGGGCHE</sequence>